<feature type="non-terminal residue" evidence="1">
    <location>
        <position position="73"/>
    </location>
</feature>
<organism evidence="1 2">
    <name type="scientific">Trifolium medium</name>
    <dbReference type="NCBI Taxonomy" id="97028"/>
    <lineage>
        <taxon>Eukaryota</taxon>
        <taxon>Viridiplantae</taxon>
        <taxon>Streptophyta</taxon>
        <taxon>Embryophyta</taxon>
        <taxon>Tracheophyta</taxon>
        <taxon>Spermatophyta</taxon>
        <taxon>Magnoliopsida</taxon>
        <taxon>eudicotyledons</taxon>
        <taxon>Gunneridae</taxon>
        <taxon>Pentapetalae</taxon>
        <taxon>rosids</taxon>
        <taxon>fabids</taxon>
        <taxon>Fabales</taxon>
        <taxon>Fabaceae</taxon>
        <taxon>Papilionoideae</taxon>
        <taxon>50 kb inversion clade</taxon>
        <taxon>NPAAA clade</taxon>
        <taxon>Hologalegina</taxon>
        <taxon>IRL clade</taxon>
        <taxon>Trifolieae</taxon>
        <taxon>Trifolium</taxon>
    </lineage>
</organism>
<protein>
    <submittedName>
        <fullName evidence="1">Uncharacterized protein</fullName>
    </submittedName>
</protein>
<proteinExistence type="predicted"/>
<evidence type="ECO:0000313" key="2">
    <source>
        <dbReference type="Proteomes" id="UP000265520"/>
    </source>
</evidence>
<dbReference type="Proteomes" id="UP000265520">
    <property type="component" value="Unassembled WGS sequence"/>
</dbReference>
<name>A0A392NQR2_9FABA</name>
<sequence>MCPTQTEKVEIMMVVGIEVTVEKTHDDHDVSVVFGKREEWIDIFSKMPLSVFISITQSKMAFFGAICYLKFST</sequence>
<keyword evidence="2" id="KW-1185">Reference proteome</keyword>
<dbReference type="AlphaFoldDB" id="A0A392NQR2"/>
<evidence type="ECO:0000313" key="1">
    <source>
        <dbReference type="EMBL" id="MCI01479.1"/>
    </source>
</evidence>
<comment type="caution">
    <text evidence="1">The sequence shown here is derived from an EMBL/GenBank/DDBJ whole genome shotgun (WGS) entry which is preliminary data.</text>
</comment>
<dbReference type="EMBL" id="LXQA010046247">
    <property type="protein sequence ID" value="MCI01479.1"/>
    <property type="molecule type" value="Genomic_DNA"/>
</dbReference>
<accession>A0A392NQR2</accession>
<reference evidence="1 2" key="1">
    <citation type="journal article" date="2018" name="Front. Plant Sci.">
        <title>Red Clover (Trifolium pratense) and Zigzag Clover (T. medium) - A Picture of Genomic Similarities and Differences.</title>
        <authorList>
            <person name="Dluhosova J."/>
            <person name="Istvanek J."/>
            <person name="Nedelnik J."/>
            <person name="Repkova J."/>
        </authorList>
    </citation>
    <scope>NUCLEOTIDE SEQUENCE [LARGE SCALE GENOMIC DNA]</scope>
    <source>
        <strain evidence="2">cv. 10/8</strain>
        <tissue evidence="1">Leaf</tissue>
    </source>
</reference>